<protein>
    <submittedName>
        <fullName evidence="1">Putative tail lysozyme</fullName>
    </submittedName>
</protein>
<dbReference type="EMBL" id="BK015666">
    <property type="protein sequence ID" value="DAE19020.1"/>
    <property type="molecule type" value="Genomic_DNA"/>
</dbReference>
<organism evidence="1">
    <name type="scientific">Siphoviridae sp. ctiOl67</name>
    <dbReference type="NCBI Taxonomy" id="2825622"/>
    <lineage>
        <taxon>Viruses</taxon>
        <taxon>Duplodnaviria</taxon>
        <taxon>Heunggongvirae</taxon>
        <taxon>Uroviricota</taxon>
        <taxon>Caudoviricetes</taxon>
    </lineage>
</organism>
<evidence type="ECO:0000313" key="1">
    <source>
        <dbReference type="EMBL" id="DAE19020.1"/>
    </source>
</evidence>
<proteinExistence type="predicted"/>
<accession>A0A8S5QKE4</accession>
<sequence>MISLAFPNMFTSSRTLTISDHDATASNLQLLLSSEKCSLLGDPFYGT</sequence>
<reference evidence="1" key="1">
    <citation type="journal article" date="2021" name="Proc. Natl. Acad. Sci. U.S.A.">
        <title>A Catalog of Tens of Thousands of Viruses from Human Metagenomes Reveals Hidden Associations with Chronic Diseases.</title>
        <authorList>
            <person name="Tisza M.J."/>
            <person name="Buck C.B."/>
        </authorList>
    </citation>
    <scope>NUCLEOTIDE SEQUENCE</scope>
    <source>
        <strain evidence="1">CtiOl67</strain>
    </source>
</reference>
<name>A0A8S5QKE4_9CAUD</name>